<keyword evidence="2" id="KW-0560">Oxidoreductase</keyword>
<evidence type="ECO:0000313" key="4">
    <source>
        <dbReference type="EMBL" id="OGY21676.1"/>
    </source>
</evidence>
<dbReference type="AlphaFoldDB" id="A0A1G1W1X5"/>
<dbReference type="InterPro" id="IPR005913">
    <property type="entry name" value="dTDP_dehydrorham_reduct"/>
</dbReference>
<protein>
    <recommendedName>
        <fullName evidence="2">dTDP-4-dehydrorhamnose reductase</fullName>
        <ecNumber evidence="2">1.1.1.133</ecNumber>
    </recommendedName>
</protein>
<keyword evidence="2" id="KW-0521">NADP</keyword>
<name>A0A1G1W1X5_9BACT</name>
<dbReference type="STRING" id="1802591.A2113_03925"/>
<dbReference type="NCBIfam" id="TIGR01214">
    <property type="entry name" value="rmlD"/>
    <property type="match status" value="1"/>
</dbReference>
<dbReference type="GO" id="GO:0005829">
    <property type="term" value="C:cytosol"/>
    <property type="evidence" value="ECO:0007669"/>
    <property type="project" value="TreeGrafter"/>
</dbReference>
<sequence length="301" mass="33571">MSSGKKKILVTGANGQLGQEIVRVFEKDWAVIASDTNNLDITNKSQVKQVINKEKPVLVIHCAAWTNVDAAVENPEGAMRVNGDGTRNICEAFRKVQGRQTTDHGGQLTVDYRPIFVYISTNEVFDGEKKTPYREEDKPNPINSYGKSKLAGEKYCQAILGKNCLIARSSWLYGPASENNFPNKILRKAKEQGFLKVTSDEVATPTYAPDLAKGVRELVKKNALGIFHLVNEGQTSRYDWAKQIVKEKKLNVSVEPIKLGSFSRPSKPPKYSVLANTRAKKVGVVLRDWQQASREYLSKLT</sequence>
<dbReference type="EMBL" id="MHCN01000011">
    <property type="protein sequence ID" value="OGY21676.1"/>
    <property type="molecule type" value="Genomic_DNA"/>
</dbReference>
<comment type="pathway">
    <text evidence="2">Carbohydrate biosynthesis; dTDP-L-rhamnose biosynthesis.</text>
</comment>
<evidence type="ECO:0000256" key="2">
    <source>
        <dbReference type="RuleBase" id="RU364082"/>
    </source>
</evidence>
<evidence type="ECO:0000256" key="1">
    <source>
        <dbReference type="ARBA" id="ARBA00010944"/>
    </source>
</evidence>
<gene>
    <name evidence="4" type="ORF">A2113_03925</name>
</gene>
<accession>A0A1G1W1X5</accession>
<dbReference type="GO" id="GO:0008831">
    <property type="term" value="F:dTDP-4-dehydrorhamnose reductase activity"/>
    <property type="evidence" value="ECO:0007669"/>
    <property type="project" value="UniProtKB-EC"/>
</dbReference>
<dbReference type="UniPathway" id="UPA00124"/>
<dbReference type="Gene3D" id="3.40.50.720">
    <property type="entry name" value="NAD(P)-binding Rossmann-like Domain"/>
    <property type="match status" value="1"/>
</dbReference>
<feature type="domain" description="RmlD-like substrate binding" evidence="3">
    <location>
        <begin position="7"/>
        <end position="300"/>
    </location>
</feature>
<dbReference type="Pfam" id="PF04321">
    <property type="entry name" value="RmlD_sub_bind"/>
    <property type="match status" value="1"/>
</dbReference>
<dbReference type="InterPro" id="IPR029903">
    <property type="entry name" value="RmlD-like-bd"/>
</dbReference>
<dbReference type="EC" id="1.1.1.133" evidence="2"/>
<dbReference type="GO" id="GO:0019305">
    <property type="term" value="P:dTDP-rhamnose biosynthetic process"/>
    <property type="evidence" value="ECO:0007669"/>
    <property type="project" value="UniProtKB-UniPathway"/>
</dbReference>
<dbReference type="InterPro" id="IPR036291">
    <property type="entry name" value="NAD(P)-bd_dom_sf"/>
</dbReference>
<dbReference type="Proteomes" id="UP000176299">
    <property type="component" value="Unassembled WGS sequence"/>
</dbReference>
<comment type="function">
    <text evidence="2">Catalyzes the reduction of dTDP-6-deoxy-L-lyxo-4-hexulose to yield dTDP-L-rhamnose.</text>
</comment>
<organism evidence="4 5">
    <name type="scientific">Candidatus Woykebacteria bacterium GWA1_44_8</name>
    <dbReference type="NCBI Taxonomy" id="1802591"/>
    <lineage>
        <taxon>Bacteria</taxon>
        <taxon>Candidatus Woykeibacteriota</taxon>
    </lineage>
</organism>
<evidence type="ECO:0000259" key="3">
    <source>
        <dbReference type="Pfam" id="PF04321"/>
    </source>
</evidence>
<evidence type="ECO:0000313" key="5">
    <source>
        <dbReference type="Proteomes" id="UP000176299"/>
    </source>
</evidence>
<dbReference type="PANTHER" id="PTHR10491:SF4">
    <property type="entry name" value="METHIONINE ADENOSYLTRANSFERASE 2 SUBUNIT BETA"/>
    <property type="match status" value="1"/>
</dbReference>
<dbReference type="SUPFAM" id="SSF51735">
    <property type="entry name" value="NAD(P)-binding Rossmann-fold domains"/>
    <property type="match status" value="1"/>
</dbReference>
<comment type="similarity">
    <text evidence="1 2">Belongs to the dTDP-4-dehydrorhamnose reductase family.</text>
</comment>
<dbReference type="Gene3D" id="3.90.25.10">
    <property type="entry name" value="UDP-galactose 4-epimerase, domain 1"/>
    <property type="match status" value="1"/>
</dbReference>
<dbReference type="CDD" id="cd05254">
    <property type="entry name" value="dTDP_HR_like_SDR_e"/>
    <property type="match status" value="1"/>
</dbReference>
<proteinExistence type="inferred from homology"/>
<reference evidence="4 5" key="1">
    <citation type="journal article" date="2016" name="Nat. Commun.">
        <title>Thousands of microbial genomes shed light on interconnected biogeochemical processes in an aquifer system.</title>
        <authorList>
            <person name="Anantharaman K."/>
            <person name="Brown C.T."/>
            <person name="Hug L.A."/>
            <person name="Sharon I."/>
            <person name="Castelle C.J."/>
            <person name="Probst A.J."/>
            <person name="Thomas B.C."/>
            <person name="Singh A."/>
            <person name="Wilkins M.J."/>
            <person name="Karaoz U."/>
            <person name="Brodie E.L."/>
            <person name="Williams K.H."/>
            <person name="Hubbard S.S."/>
            <person name="Banfield J.F."/>
        </authorList>
    </citation>
    <scope>NUCLEOTIDE SEQUENCE [LARGE SCALE GENOMIC DNA]</scope>
</reference>
<comment type="caution">
    <text evidence="4">The sequence shown here is derived from an EMBL/GenBank/DDBJ whole genome shotgun (WGS) entry which is preliminary data.</text>
</comment>
<dbReference type="PANTHER" id="PTHR10491">
    <property type="entry name" value="DTDP-4-DEHYDRORHAMNOSE REDUCTASE"/>
    <property type="match status" value="1"/>
</dbReference>